<proteinExistence type="predicted"/>
<dbReference type="Proteomes" id="UP000801492">
    <property type="component" value="Unassembled WGS sequence"/>
</dbReference>
<evidence type="ECO:0000313" key="3">
    <source>
        <dbReference type="EMBL" id="KAF2889257.1"/>
    </source>
</evidence>
<dbReference type="EMBL" id="VTPC01069006">
    <property type="protein sequence ID" value="KAF2889257.1"/>
    <property type="molecule type" value="Genomic_DNA"/>
</dbReference>
<evidence type="ECO:0000256" key="1">
    <source>
        <dbReference type="SAM" id="MobiDB-lite"/>
    </source>
</evidence>
<dbReference type="PANTHER" id="PTHR34153">
    <property type="entry name" value="SI:CH211-262H13.3-RELATED-RELATED"/>
    <property type="match status" value="1"/>
</dbReference>
<evidence type="ECO:0000313" key="4">
    <source>
        <dbReference type="Proteomes" id="UP000801492"/>
    </source>
</evidence>
<evidence type="ECO:0000259" key="2">
    <source>
        <dbReference type="Pfam" id="PF16064"/>
    </source>
</evidence>
<feature type="non-terminal residue" evidence="3">
    <location>
        <position position="340"/>
    </location>
</feature>
<dbReference type="AlphaFoldDB" id="A0A8K0G5I3"/>
<comment type="caution">
    <text evidence="3">The sequence shown here is derived from an EMBL/GenBank/DDBJ whole genome shotgun (WGS) entry which is preliminary data.</text>
</comment>
<dbReference type="PANTHER" id="PTHR34153:SF2">
    <property type="entry name" value="SI:CH211-262H13.3-RELATED"/>
    <property type="match status" value="1"/>
</dbReference>
<accession>A0A8K0G5I3</accession>
<reference evidence="3" key="1">
    <citation type="submission" date="2019-08" db="EMBL/GenBank/DDBJ databases">
        <title>The genome of the North American firefly Photinus pyralis.</title>
        <authorList>
            <consortium name="Photinus pyralis genome working group"/>
            <person name="Fallon T.R."/>
            <person name="Sander Lower S.E."/>
            <person name="Weng J.-K."/>
        </authorList>
    </citation>
    <scope>NUCLEOTIDE SEQUENCE</scope>
    <source>
        <strain evidence="3">TRF0915ILg1</strain>
        <tissue evidence="3">Whole body</tissue>
    </source>
</reference>
<keyword evidence="4" id="KW-1185">Reference proteome</keyword>
<dbReference type="Pfam" id="PF16064">
    <property type="entry name" value="DUF4806"/>
    <property type="match status" value="1"/>
</dbReference>
<protein>
    <recommendedName>
        <fullName evidence="2">DUF4806 domain-containing protein</fullName>
    </recommendedName>
</protein>
<gene>
    <name evidence="3" type="ORF">ILUMI_16916</name>
</gene>
<feature type="compositionally biased region" description="Basic and acidic residues" evidence="1">
    <location>
        <begin position="143"/>
        <end position="156"/>
    </location>
</feature>
<feature type="domain" description="DUF4806" evidence="2">
    <location>
        <begin position="263"/>
        <end position="335"/>
    </location>
</feature>
<organism evidence="3 4">
    <name type="scientific">Ignelater luminosus</name>
    <name type="common">Cucubano</name>
    <name type="synonym">Pyrophorus luminosus</name>
    <dbReference type="NCBI Taxonomy" id="2038154"/>
    <lineage>
        <taxon>Eukaryota</taxon>
        <taxon>Metazoa</taxon>
        <taxon>Ecdysozoa</taxon>
        <taxon>Arthropoda</taxon>
        <taxon>Hexapoda</taxon>
        <taxon>Insecta</taxon>
        <taxon>Pterygota</taxon>
        <taxon>Neoptera</taxon>
        <taxon>Endopterygota</taxon>
        <taxon>Coleoptera</taxon>
        <taxon>Polyphaga</taxon>
        <taxon>Elateriformia</taxon>
        <taxon>Elateroidea</taxon>
        <taxon>Elateridae</taxon>
        <taxon>Agrypninae</taxon>
        <taxon>Pyrophorini</taxon>
        <taxon>Ignelater</taxon>
    </lineage>
</organism>
<feature type="region of interest" description="Disordered" evidence="1">
    <location>
        <begin position="139"/>
        <end position="182"/>
    </location>
</feature>
<feature type="compositionally biased region" description="Acidic residues" evidence="1">
    <location>
        <begin position="157"/>
        <end position="169"/>
    </location>
</feature>
<dbReference type="OrthoDB" id="6776294at2759"/>
<feature type="non-terminal residue" evidence="3">
    <location>
        <position position="1"/>
    </location>
</feature>
<dbReference type="InterPro" id="IPR032071">
    <property type="entry name" value="DUF4806"/>
</dbReference>
<sequence>VTQVRMDVSDVILKAFALKKKRFYPTVGTFEARKDEEFQNENDLQEHIKGKSPLLKLNVGLVTKFVLDPMHLIFLGVTRRLLMYWIEGTRAVKLSKLSLSVDTYHEANDYLTKMVEDSYSSSDGNQLLIRRKIAEMNSVTNVQDKKEDPCKRKSNESSDDFSSDVDETEVQSMTQHNEESFDTTITYKSGTSSSLCSLKSNNAPVSSRSSNVSSSSTPAIELLLRPVERIISTRDQQNIVLDNILRNLEVNNRVLERPADFPNLPVSNKTEYRCVEELLSKDENLTYMTKRLSTIGGSSVRNTTMNMLKYLLTNQVAMKFNWSGKDKKPFKKTKMCCAII</sequence>
<name>A0A8K0G5I3_IGNLU</name>